<sequence>MKDNTNSISVVKEIENRDLLFISYDNDIPSNYRGGVMFSLHIDENGRIRCDSNERTAVDPSTIHIHLPIVEEYDVSPLPYWPHYIELTPGQRFKYLNWLRNVEQPIDIGYVFLYYYGLERHLLTDNFEKAFNQIIRLRNVHKNKSFQSYTEHALIHSCIMMGRIDMLLGIHEKTDVSGFSNAQFLLAYNGKMDLGIENLLSVFYKAFTLSRKAVLEDRQMFVNSIMDSLKLEYGKETFALCDYDISKVKTKTEIRFANYSFPTEIQRVEITDFYQCKPLMADLEKLFKLSYELYKKNRAIEKKKQKLNISDEEVHLLQIKKDVARYKRLLNDKKITQEEFLLLQKFKNGDDY</sequence>
<dbReference type="eggNOG" id="COG3793">
    <property type="taxonomic scope" value="Bacteria"/>
</dbReference>
<comment type="caution">
    <text evidence="2">The sequence shown here is derived from an EMBL/GenBank/DDBJ whole genome shotgun (WGS) entry which is preliminary data.</text>
</comment>
<dbReference type="STRING" id="1121097.GCA_000428125_02314"/>
<keyword evidence="3" id="KW-1185">Reference proteome</keyword>
<name>A0A069D564_9BACE</name>
<evidence type="ECO:0000259" key="1">
    <source>
        <dbReference type="Pfam" id="PF13208"/>
    </source>
</evidence>
<organism evidence="2 3">
    <name type="scientific">Bacteroides graminisolvens DSM 19988 = JCM 15093</name>
    <dbReference type="NCBI Taxonomy" id="1121097"/>
    <lineage>
        <taxon>Bacteria</taxon>
        <taxon>Pseudomonadati</taxon>
        <taxon>Bacteroidota</taxon>
        <taxon>Bacteroidia</taxon>
        <taxon>Bacteroidales</taxon>
        <taxon>Bacteroidaceae</taxon>
        <taxon>Bacteroides</taxon>
    </lineage>
</organism>
<evidence type="ECO:0000313" key="2">
    <source>
        <dbReference type="EMBL" id="GAK37475.1"/>
    </source>
</evidence>
<gene>
    <name evidence="2" type="ORF">JCM15093_2728</name>
</gene>
<accession>A0A069D564</accession>
<protein>
    <recommendedName>
        <fullName evidence="1">TerB N-terminal domain-containing protein</fullName>
    </recommendedName>
</protein>
<reference evidence="2 3" key="1">
    <citation type="journal article" date="2015" name="Microbes Environ.">
        <title>Distribution and evolution of nitrogen fixation genes in the phylum bacteroidetes.</title>
        <authorList>
            <person name="Inoue J."/>
            <person name="Oshima K."/>
            <person name="Suda W."/>
            <person name="Sakamoto M."/>
            <person name="Iino T."/>
            <person name="Noda S."/>
            <person name="Hongoh Y."/>
            <person name="Hattori M."/>
            <person name="Ohkuma M."/>
        </authorList>
    </citation>
    <scope>NUCLEOTIDE SEQUENCE [LARGE SCALE GENOMIC DNA]</scope>
    <source>
        <strain evidence="2 3">JCM 15093</strain>
    </source>
</reference>
<dbReference type="RefSeq" id="WP_024997136.1">
    <property type="nucleotide sequence ID" value="NZ_ATZI01000010.1"/>
</dbReference>
<dbReference type="InterPro" id="IPR025266">
    <property type="entry name" value="TerB_N"/>
</dbReference>
<dbReference type="EMBL" id="BAJS01000021">
    <property type="protein sequence ID" value="GAK37475.1"/>
    <property type="molecule type" value="Genomic_DNA"/>
</dbReference>
<dbReference type="OrthoDB" id="227636at2"/>
<dbReference type="Proteomes" id="UP000027601">
    <property type="component" value="Unassembled WGS sequence"/>
</dbReference>
<evidence type="ECO:0000313" key="3">
    <source>
        <dbReference type="Proteomes" id="UP000027601"/>
    </source>
</evidence>
<dbReference type="AlphaFoldDB" id="A0A069D564"/>
<feature type="domain" description="TerB N-terminal" evidence="1">
    <location>
        <begin position="67"/>
        <end position="162"/>
    </location>
</feature>
<dbReference type="Pfam" id="PF13208">
    <property type="entry name" value="TerB_N"/>
    <property type="match status" value="1"/>
</dbReference>
<proteinExistence type="predicted"/>